<dbReference type="InterPro" id="IPR020595">
    <property type="entry name" value="MnmG-rel_CS"/>
</dbReference>
<dbReference type="SUPFAM" id="SSF51905">
    <property type="entry name" value="FAD/NAD(P)-binding domain"/>
    <property type="match status" value="1"/>
</dbReference>
<name>A0AA39QJA2_9AGAR</name>
<comment type="caution">
    <text evidence="6">The sequence shown here is derived from an EMBL/GenBank/DDBJ whole genome shotgun (WGS) entry which is preliminary data.</text>
</comment>
<feature type="domain" description="MnmG N-terminal" evidence="5">
    <location>
        <begin position="27"/>
        <end position="421"/>
    </location>
</feature>
<keyword evidence="4" id="KW-0274">FAD</keyword>
<evidence type="ECO:0000259" key="5">
    <source>
        <dbReference type="Pfam" id="PF01134"/>
    </source>
</evidence>
<dbReference type="PANTHER" id="PTHR11806">
    <property type="entry name" value="GLUCOSE INHIBITED DIVISION PROTEIN A"/>
    <property type="match status" value="1"/>
</dbReference>
<dbReference type="GO" id="GO:0050660">
    <property type="term" value="F:flavin adenine dinucleotide binding"/>
    <property type="evidence" value="ECO:0007669"/>
    <property type="project" value="InterPro"/>
</dbReference>
<dbReference type="InterPro" id="IPR040131">
    <property type="entry name" value="MnmG_N"/>
</dbReference>
<evidence type="ECO:0000256" key="1">
    <source>
        <dbReference type="ARBA" id="ARBA00001974"/>
    </source>
</evidence>
<dbReference type="Proteomes" id="UP001175228">
    <property type="component" value="Unassembled WGS sequence"/>
</dbReference>
<keyword evidence="3" id="KW-0285">Flavoprotein</keyword>
<comment type="cofactor">
    <cofactor evidence="1">
        <name>FAD</name>
        <dbReference type="ChEBI" id="CHEBI:57692"/>
    </cofactor>
</comment>
<dbReference type="PANTHER" id="PTHR11806:SF0">
    <property type="entry name" value="PROTEIN MTO1 HOMOLOG, MITOCHONDRIAL"/>
    <property type="match status" value="1"/>
</dbReference>
<dbReference type="GO" id="GO:0002098">
    <property type="term" value="P:tRNA wobble uridine modification"/>
    <property type="evidence" value="ECO:0007669"/>
    <property type="project" value="TreeGrafter"/>
</dbReference>
<dbReference type="Gene3D" id="3.50.50.60">
    <property type="entry name" value="FAD/NAD(P)-binding domain"/>
    <property type="match status" value="2"/>
</dbReference>
<comment type="similarity">
    <text evidence="2">Belongs to the MnmG family.</text>
</comment>
<dbReference type="EMBL" id="JAUEPU010000003">
    <property type="protein sequence ID" value="KAK0503958.1"/>
    <property type="molecule type" value="Genomic_DNA"/>
</dbReference>
<evidence type="ECO:0000256" key="3">
    <source>
        <dbReference type="ARBA" id="ARBA00022630"/>
    </source>
</evidence>
<dbReference type="InterPro" id="IPR002218">
    <property type="entry name" value="MnmG-rel"/>
</dbReference>
<sequence length="618" mass="68307">MFGRLNRQPWSRLRLHRYFSSETEPYQVCVIGASHAGCEAAAASARVGARTLLLTKSIDDVGEFSSDPSIGGIGKGTLVREIDALDGLMAKVADESGSMFQTLKATKGSAAGGPRAQIDRTLYKRHMLKEMRQHQQNLRIRVARASGLLADNESHDIHVSGVKLDTGEIIRCAKVVLCTTRKYRIERLPPHPLQGTIGEDGSEDLWGSLRCLGLEFHQLHTITQPRLDKKTINFTNLIREDGDASPSPFSFLKSVVANAGNQIPRFMTRTTAATHDIVRNNMHLSALIEDARGSQCYPTLEAESLPSSQKFLPVWLYSDGYDTDAVCANGLACTLPEEVQEAMLRTIPGLENVKMLSPAYGIEYDHLDPQILTEFYPPETLEAKHIKGFYCAGNLTGTLGYEEAAGQGIVAGTNAARSALGRGPFLLRRSESLIGSLTHDLITKGAPVPRQDVFTPHLCLFDELTTESTVTSISDYRLFIRPDNAHIRMTAKGLYFVTGNAMVADKLVAYAAGVVSRSRMESHSRLLESYNRVLGILKNCVRSSKSWRNRGFFPIAHSEKKKSAFFLLRMSFVSMADLMQELPFLKDVDPRLLKVVENDGEKIRASSETGKTQYEGHQ</sequence>
<dbReference type="Pfam" id="PF01134">
    <property type="entry name" value="GIDA"/>
    <property type="match status" value="1"/>
</dbReference>
<keyword evidence="7" id="KW-1185">Reference proteome</keyword>
<dbReference type="PROSITE" id="PS01281">
    <property type="entry name" value="GIDA_2"/>
    <property type="match status" value="1"/>
</dbReference>
<gene>
    <name evidence="6" type="ORF">EDD18DRAFT_1344850</name>
</gene>
<accession>A0AA39QJA2</accession>
<dbReference type="AlphaFoldDB" id="A0AA39QJA2"/>
<evidence type="ECO:0000313" key="7">
    <source>
        <dbReference type="Proteomes" id="UP001175228"/>
    </source>
</evidence>
<evidence type="ECO:0000256" key="2">
    <source>
        <dbReference type="ARBA" id="ARBA00007653"/>
    </source>
</evidence>
<reference evidence="6" key="1">
    <citation type="submission" date="2023-06" db="EMBL/GenBank/DDBJ databases">
        <authorList>
            <consortium name="Lawrence Berkeley National Laboratory"/>
            <person name="Ahrendt S."/>
            <person name="Sahu N."/>
            <person name="Indic B."/>
            <person name="Wong-Bajracharya J."/>
            <person name="Merenyi Z."/>
            <person name="Ke H.-M."/>
            <person name="Monk M."/>
            <person name="Kocsube S."/>
            <person name="Drula E."/>
            <person name="Lipzen A."/>
            <person name="Balint B."/>
            <person name="Henrissat B."/>
            <person name="Andreopoulos B."/>
            <person name="Martin F.M."/>
            <person name="Harder C.B."/>
            <person name="Rigling D."/>
            <person name="Ford K.L."/>
            <person name="Foster G.D."/>
            <person name="Pangilinan J."/>
            <person name="Papanicolaou A."/>
            <person name="Barry K."/>
            <person name="LaButti K."/>
            <person name="Viragh M."/>
            <person name="Koriabine M."/>
            <person name="Yan M."/>
            <person name="Riley R."/>
            <person name="Champramary S."/>
            <person name="Plett K.L."/>
            <person name="Tsai I.J."/>
            <person name="Slot J."/>
            <person name="Sipos G."/>
            <person name="Plett J."/>
            <person name="Nagy L.G."/>
            <person name="Grigoriev I.V."/>
        </authorList>
    </citation>
    <scope>NUCLEOTIDE SEQUENCE</scope>
    <source>
        <strain evidence="6">HWK02</strain>
    </source>
</reference>
<evidence type="ECO:0000313" key="6">
    <source>
        <dbReference type="EMBL" id="KAK0503958.1"/>
    </source>
</evidence>
<evidence type="ECO:0000256" key="4">
    <source>
        <dbReference type="ARBA" id="ARBA00022827"/>
    </source>
</evidence>
<protein>
    <submittedName>
        <fullName evidence="6">Mitochondrial translation optimization protein</fullName>
    </submittedName>
</protein>
<proteinExistence type="inferred from homology"/>
<dbReference type="GO" id="GO:0030488">
    <property type="term" value="P:tRNA methylation"/>
    <property type="evidence" value="ECO:0007669"/>
    <property type="project" value="TreeGrafter"/>
</dbReference>
<organism evidence="6 7">
    <name type="scientific">Armillaria luteobubalina</name>
    <dbReference type="NCBI Taxonomy" id="153913"/>
    <lineage>
        <taxon>Eukaryota</taxon>
        <taxon>Fungi</taxon>
        <taxon>Dikarya</taxon>
        <taxon>Basidiomycota</taxon>
        <taxon>Agaricomycotina</taxon>
        <taxon>Agaricomycetes</taxon>
        <taxon>Agaricomycetidae</taxon>
        <taxon>Agaricales</taxon>
        <taxon>Marasmiineae</taxon>
        <taxon>Physalacriaceae</taxon>
        <taxon>Armillaria</taxon>
    </lineage>
</organism>
<dbReference type="InterPro" id="IPR036188">
    <property type="entry name" value="FAD/NAD-bd_sf"/>
</dbReference>